<evidence type="ECO:0000313" key="1">
    <source>
        <dbReference type="EMBL" id="GJT13378.1"/>
    </source>
</evidence>
<sequence length="143" mass="16008">MLMYCDEKASEMSIFVGDSEKTETRKAKCKKNKQASGVVGEGLSLNDFVNDEFSEEEEIDDECENVMNIGKSLGIYIDENQKDFQNNITFDEFLQDLALHGSLVSTVSGKEVSLHVFDIQFYVLHLHHGSSSFIQDLIGSDGL</sequence>
<reference evidence="1" key="1">
    <citation type="journal article" date="2022" name="Int. J. Mol. Sci.">
        <title>Draft Genome of Tanacetum Coccineum: Genomic Comparison of Closely Related Tanacetum-Family Plants.</title>
        <authorList>
            <person name="Yamashiro T."/>
            <person name="Shiraishi A."/>
            <person name="Nakayama K."/>
            <person name="Satake H."/>
        </authorList>
    </citation>
    <scope>NUCLEOTIDE SEQUENCE</scope>
</reference>
<proteinExistence type="predicted"/>
<gene>
    <name evidence="1" type="ORF">Tco_0860420</name>
</gene>
<name>A0ABQ5BHV0_9ASTR</name>
<organism evidence="1 2">
    <name type="scientific">Tanacetum coccineum</name>
    <dbReference type="NCBI Taxonomy" id="301880"/>
    <lineage>
        <taxon>Eukaryota</taxon>
        <taxon>Viridiplantae</taxon>
        <taxon>Streptophyta</taxon>
        <taxon>Embryophyta</taxon>
        <taxon>Tracheophyta</taxon>
        <taxon>Spermatophyta</taxon>
        <taxon>Magnoliopsida</taxon>
        <taxon>eudicotyledons</taxon>
        <taxon>Gunneridae</taxon>
        <taxon>Pentapetalae</taxon>
        <taxon>asterids</taxon>
        <taxon>campanulids</taxon>
        <taxon>Asterales</taxon>
        <taxon>Asteraceae</taxon>
        <taxon>Asteroideae</taxon>
        <taxon>Anthemideae</taxon>
        <taxon>Anthemidinae</taxon>
        <taxon>Tanacetum</taxon>
    </lineage>
</organism>
<protein>
    <submittedName>
        <fullName evidence="1">Uncharacterized protein</fullName>
    </submittedName>
</protein>
<dbReference type="EMBL" id="BQNB010013225">
    <property type="protein sequence ID" value="GJT13378.1"/>
    <property type="molecule type" value="Genomic_DNA"/>
</dbReference>
<reference evidence="1" key="2">
    <citation type="submission" date="2022-01" db="EMBL/GenBank/DDBJ databases">
        <authorList>
            <person name="Yamashiro T."/>
            <person name="Shiraishi A."/>
            <person name="Satake H."/>
            <person name="Nakayama K."/>
        </authorList>
    </citation>
    <scope>NUCLEOTIDE SEQUENCE</scope>
</reference>
<accession>A0ABQ5BHV0</accession>
<comment type="caution">
    <text evidence="1">The sequence shown here is derived from an EMBL/GenBank/DDBJ whole genome shotgun (WGS) entry which is preliminary data.</text>
</comment>
<dbReference type="Proteomes" id="UP001151760">
    <property type="component" value="Unassembled WGS sequence"/>
</dbReference>
<keyword evidence="2" id="KW-1185">Reference proteome</keyword>
<evidence type="ECO:0000313" key="2">
    <source>
        <dbReference type="Proteomes" id="UP001151760"/>
    </source>
</evidence>